<keyword evidence="4" id="KW-0964">Secreted</keyword>
<feature type="non-terminal residue" evidence="13">
    <location>
        <position position="1"/>
    </location>
</feature>
<evidence type="ECO:0000256" key="5">
    <source>
        <dbReference type="ARBA" id="ARBA00022530"/>
    </source>
</evidence>
<reference evidence="13 14" key="1">
    <citation type="submission" date="2019-09" db="EMBL/GenBank/DDBJ databases">
        <title>Bird 10,000 Genomes (B10K) Project - Family phase.</title>
        <authorList>
            <person name="Zhang G."/>
        </authorList>
    </citation>
    <scope>NUCLEOTIDE SEQUENCE [LARGE SCALE GENOMIC DNA]</scope>
    <source>
        <strain evidence="13">B10K-MSB-37135</strain>
        <tissue evidence="13">Heart</tissue>
    </source>
</reference>
<keyword evidence="14" id="KW-1185">Reference proteome</keyword>
<evidence type="ECO:0000256" key="8">
    <source>
        <dbReference type="ARBA" id="ARBA00023157"/>
    </source>
</evidence>
<evidence type="ECO:0000256" key="11">
    <source>
        <dbReference type="SAM" id="MobiDB-lite"/>
    </source>
</evidence>
<dbReference type="InterPro" id="IPR003979">
    <property type="entry name" value="Tropoelastin"/>
</dbReference>
<sequence>MARQPAAPLFPSVLLLFSILPASQQGGVPGAIPGGGVPGGGFFPGKGATRWGAGNAVGRPLPFCAAGLFPGGVFPGGAFPGAASAAALKAAAKAGAGLGGVGGLGGLGGVGGPGGLGVSTGAVVPPGGVQPGAGAAGKPPKVPGRSWPRTGQALGRALAGCSLLFCSCSAGAGIPGAFPGGVLPGAGVRFPGVGVLPGVPTGAGVKPKAPESAVGFTGLGGFGGQQPGVPLGYPIKAPKLPGKLPQPTGVQVRA</sequence>
<feature type="signal peptide" evidence="12">
    <location>
        <begin position="1"/>
        <end position="26"/>
    </location>
</feature>
<organism evidence="13 14">
    <name type="scientific">Crypturellus undulatus</name>
    <dbReference type="NCBI Taxonomy" id="48396"/>
    <lineage>
        <taxon>Eukaryota</taxon>
        <taxon>Metazoa</taxon>
        <taxon>Chordata</taxon>
        <taxon>Craniata</taxon>
        <taxon>Vertebrata</taxon>
        <taxon>Euteleostomi</taxon>
        <taxon>Archelosauria</taxon>
        <taxon>Archosauria</taxon>
        <taxon>Dinosauria</taxon>
        <taxon>Saurischia</taxon>
        <taxon>Theropoda</taxon>
        <taxon>Coelurosauria</taxon>
        <taxon>Aves</taxon>
        <taxon>Palaeognathae</taxon>
        <taxon>Tinamiformes</taxon>
        <taxon>Tinamidae</taxon>
        <taxon>Crypturellus</taxon>
    </lineage>
</organism>
<feature type="region of interest" description="Disordered" evidence="11">
    <location>
        <begin position="127"/>
        <end position="149"/>
    </location>
</feature>
<keyword evidence="9" id="KW-0379">Hydroxylation</keyword>
<keyword evidence="8" id="KW-1015">Disulfide bond</keyword>
<proteinExistence type="inferred from homology"/>
<comment type="similarity">
    <text evidence="2">Belongs to the elastin family.</text>
</comment>
<name>A0A7K4LTR2_9AVES</name>
<comment type="caution">
    <text evidence="13">The sequence shown here is derived from an EMBL/GenBank/DDBJ whole genome shotgun (WGS) entry which is preliminary data.</text>
</comment>
<evidence type="ECO:0000256" key="2">
    <source>
        <dbReference type="ARBA" id="ARBA00008475"/>
    </source>
</evidence>
<evidence type="ECO:0000256" key="4">
    <source>
        <dbReference type="ARBA" id="ARBA00022525"/>
    </source>
</evidence>
<evidence type="ECO:0000256" key="10">
    <source>
        <dbReference type="ARBA" id="ARBA00031043"/>
    </source>
</evidence>
<evidence type="ECO:0000256" key="1">
    <source>
        <dbReference type="ARBA" id="ARBA00004498"/>
    </source>
</evidence>
<dbReference type="GO" id="GO:0005201">
    <property type="term" value="F:extracellular matrix structural constituent"/>
    <property type="evidence" value="ECO:0007669"/>
    <property type="project" value="InterPro"/>
</dbReference>
<dbReference type="PRINTS" id="PR01500">
    <property type="entry name" value="TROPOELASTIN"/>
</dbReference>
<feature type="chain" id="PRO_5029829624" description="Elastin" evidence="12">
    <location>
        <begin position="27"/>
        <end position="254"/>
    </location>
</feature>
<dbReference type="EMBL" id="VWPW01024186">
    <property type="protein sequence ID" value="NWJ08158.1"/>
    <property type="molecule type" value="Genomic_DNA"/>
</dbReference>
<accession>A0A7K4LTR2</accession>
<feature type="non-terminal residue" evidence="13">
    <location>
        <position position="254"/>
    </location>
</feature>
<evidence type="ECO:0000256" key="12">
    <source>
        <dbReference type="SAM" id="SignalP"/>
    </source>
</evidence>
<protein>
    <recommendedName>
        <fullName evidence="3">Elastin</fullName>
    </recommendedName>
    <alternativeName>
        <fullName evidence="10">Tropoelastin</fullName>
    </alternativeName>
</protein>
<evidence type="ECO:0000256" key="3">
    <source>
        <dbReference type="ARBA" id="ARBA00014499"/>
    </source>
</evidence>
<keyword evidence="7" id="KW-0677">Repeat</keyword>
<evidence type="ECO:0000256" key="9">
    <source>
        <dbReference type="ARBA" id="ARBA00023278"/>
    </source>
</evidence>
<dbReference type="Proteomes" id="UP000534426">
    <property type="component" value="Unassembled WGS sequence"/>
</dbReference>
<dbReference type="PANTHER" id="PTHR24018">
    <property type="entry name" value="ELASTIN"/>
    <property type="match status" value="1"/>
</dbReference>
<dbReference type="AlphaFoldDB" id="A0A7K4LTR2"/>
<keyword evidence="5" id="KW-0272">Extracellular matrix</keyword>
<gene>
    <name evidence="13" type="primary">Eln</name>
    <name evidence="13" type="ORF">CRYUND_R15381</name>
</gene>
<keyword evidence="6 12" id="KW-0732">Signal</keyword>
<evidence type="ECO:0000256" key="6">
    <source>
        <dbReference type="ARBA" id="ARBA00022729"/>
    </source>
</evidence>
<evidence type="ECO:0000313" key="14">
    <source>
        <dbReference type="Proteomes" id="UP000534426"/>
    </source>
</evidence>
<dbReference type="PANTHER" id="PTHR24018:SF5">
    <property type="entry name" value="ELASTIN"/>
    <property type="match status" value="1"/>
</dbReference>
<evidence type="ECO:0000256" key="7">
    <source>
        <dbReference type="ARBA" id="ARBA00022737"/>
    </source>
</evidence>
<comment type="subcellular location">
    <subcellularLocation>
        <location evidence="1">Secreted</location>
        <location evidence="1">Extracellular space</location>
        <location evidence="1">Extracellular matrix</location>
    </subcellularLocation>
</comment>
<evidence type="ECO:0000313" key="13">
    <source>
        <dbReference type="EMBL" id="NWJ08158.1"/>
    </source>
</evidence>